<dbReference type="PANTHER" id="PTHR11003:SF291">
    <property type="entry name" value="IP11374P"/>
    <property type="match status" value="1"/>
</dbReference>
<comment type="subcellular location">
    <subcellularLocation>
        <location evidence="1">Membrane</location>
        <topology evidence="1">Multi-pass membrane protein</topology>
    </subcellularLocation>
</comment>
<dbReference type="PRINTS" id="PR01095">
    <property type="entry name" value="TASKCHANNEL"/>
</dbReference>
<dbReference type="PRINTS" id="PR01333">
    <property type="entry name" value="2POREKCHANEL"/>
</dbReference>
<feature type="transmembrane region" description="Helical" evidence="13">
    <location>
        <begin position="161"/>
        <end position="181"/>
    </location>
</feature>
<proteinExistence type="inferred from homology"/>
<dbReference type="OrthoDB" id="297496at2759"/>
<dbReference type="InterPro" id="IPR003092">
    <property type="entry name" value="2pore_dom_K_chnl_TASK"/>
</dbReference>
<dbReference type="GO" id="GO:0015271">
    <property type="term" value="F:outward rectifier potassium channel activity"/>
    <property type="evidence" value="ECO:0007669"/>
    <property type="project" value="TreeGrafter"/>
</dbReference>
<dbReference type="Pfam" id="PF07885">
    <property type="entry name" value="Ion_trans_2"/>
    <property type="match status" value="2"/>
</dbReference>
<dbReference type="InParanoid" id="A0A6P8HFL5"/>
<evidence type="ECO:0000259" key="14">
    <source>
        <dbReference type="Pfam" id="PF07885"/>
    </source>
</evidence>
<gene>
    <name evidence="16" type="primary">LOC116291539</name>
</gene>
<evidence type="ECO:0000313" key="16">
    <source>
        <dbReference type="RefSeq" id="XP_031554581.1"/>
    </source>
</evidence>
<feature type="transmembrane region" description="Helical" evidence="13">
    <location>
        <begin position="9"/>
        <end position="29"/>
    </location>
</feature>
<feature type="domain" description="Potassium channel" evidence="14">
    <location>
        <begin position="64"/>
        <end position="133"/>
    </location>
</feature>
<keyword evidence="5 12" id="KW-0812">Transmembrane</keyword>
<dbReference type="RefSeq" id="XP_031554581.1">
    <property type="nucleotide sequence ID" value="XM_031698721.1"/>
</dbReference>
<dbReference type="GO" id="GO:0005886">
    <property type="term" value="C:plasma membrane"/>
    <property type="evidence" value="ECO:0007669"/>
    <property type="project" value="TreeGrafter"/>
</dbReference>
<feature type="transmembrane region" description="Helical" evidence="13">
    <location>
        <begin position="193"/>
        <end position="211"/>
    </location>
</feature>
<evidence type="ECO:0000256" key="4">
    <source>
        <dbReference type="ARBA" id="ARBA00022538"/>
    </source>
</evidence>
<evidence type="ECO:0000256" key="6">
    <source>
        <dbReference type="ARBA" id="ARBA00022826"/>
    </source>
</evidence>
<dbReference type="KEGG" id="aten:116291539"/>
<evidence type="ECO:0000256" key="3">
    <source>
        <dbReference type="ARBA" id="ARBA00022448"/>
    </source>
</evidence>
<name>A0A6P8HFL5_ACTTE</name>
<keyword evidence="8 13" id="KW-1133">Transmembrane helix</keyword>
<accession>A0A6P8HFL5</accession>
<dbReference type="SUPFAM" id="SSF81324">
    <property type="entry name" value="Voltage-gated potassium channels"/>
    <property type="match status" value="2"/>
</dbReference>
<evidence type="ECO:0000256" key="7">
    <source>
        <dbReference type="ARBA" id="ARBA00022958"/>
    </source>
</evidence>
<keyword evidence="11 12" id="KW-0407">Ion channel</keyword>
<keyword evidence="10 13" id="KW-0472">Membrane</keyword>
<keyword evidence="15" id="KW-1185">Reference proteome</keyword>
<feature type="transmembrane region" description="Helical" evidence="13">
    <location>
        <begin position="223"/>
        <end position="246"/>
    </location>
</feature>
<evidence type="ECO:0000256" key="8">
    <source>
        <dbReference type="ARBA" id="ARBA00022989"/>
    </source>
</evidence>
<dbReference type="FunCoup" id="A0A6P8HFL5">
    <property type="interactions" value="653"/>
</dbReference>
<evidence type="ECO:0000256" key="5">
    <source>
        <dbReference type="ARBA" id="ARBA00022692"/>
    </source>
</evidence>
<dbReference type="AlphaFoldDB" id="A0A6P8HFL5"/>
<dbReference type="GeneID" id="116291539"/>
<feature type="transmembrane region" description="Helical" evidence="13">
    <location>
        <begin position="76"/>
        <end position="97"/>
    </location>
</feature>
<evidence type="ECO:0000256" key="12">
    <source>
        <dbReference type="RuleBase" id="RU003857"/>
    </source>
</evidence>
<dbReference type="Proteomes" id="UP000515163">
    <property type="component" value="Unplaced"/>
</dbReference>
<keyword evidence="6" id="KW-0631">Potassium channel</keyword>
<evidence type="ECO:0000256" key="2">
    <source>
        <dbReference type="ARBA" id="ARBA00006666"/>
    </source>
</evidence>
<keyword evidence="9 12" id="KW-0406">Ion transport</keyword>
<protein>
    <submittedName>
        <fullName evidence="16">Two pore potassium channel protein sup-9-like</fullName>
    </submittedName>
</protein>
<feature type="domain" description="Potassium channel" evidence="14">
    <location>
        <begin position="172"/>
        <end position="246"/>
    </location>
</feature>
<keyword evidence="4" id="KW-0633">Potassium transport</keyword>
<sequence>MRQQNLRTIFLTICCLSYLLVGAAIFSALEYDEDQVRRHKLGQLEEMLTSKYNISREDLKKWEFYLVAKTNVKANLYQWSFAGSVYFATTVITTIGYGHTVPRTKRGKIFCMLYAAVGIPLALTMFQSIGERLNTFLASMFRRLKRKMGKKDGDVSSTTNLVVLCGLLSMAITVCSGAFIYEYYEKWDYFDSLYYCFITVTTIGFGDYVALQDSEKTKFDNTYVGISLLFIFFGLTIVGSVMNQLALRLLTASQTKEPVENLVPGGPRCDRCSIKSAQDQFECCEPPSDYSTTLLRNYEDEITFTTYKEPTYTSADKKRASI</sequence>
<keyword evidence="7" id="KW-0630">Potassium</keyword>
<dbReference type="PANTHER" id="PTHR11003">
    <property type="entry name" value="POTASSIUM CHANNEL, SUBFAMILY K"/>
    <property type="match status" value="1"/>
</dbReference>
<keyword evidence="3 12" id="KW-0813">Transport</keyword>
<evidence type="ECO:0000256" key="10">
    <source>
        <dbReference type="ARBA" id="ARBA00023136"/>
    </source>
</evidence>
<evidence type="ECO:0000256" key="11">
    <source>
        <dbReference type="ARBA" id="ARBA00023303"/>
    </source>
</evidence>
<feature type="transmembrane region" description="Helical" evidence="13">
    <location>
        <begin position="109"/>
        <end position="130"/>
    </location>
</feature>
<reference evidence="16" key="1">
    <citation type="submission" date="2025-08" db="UniProtKB">
        <authorList>
            <consortium name="RefSeq"/>
        </authorList>
    </citation>
    <scope>IDENTIFICATION</scope>
    <source>
        <tissue evidence="16">Tentacle</tissue>
    </source>
</reference>
<evidence type="ECO:0000256" key="9">
    <source>
        <dbReference type="ARBA" id="ARBA00023065"/>
    </source>
</evidence>
<dbReference type="Gene3D" id="1.10.287.70">
    <property type="match status" value="1"/>
</dbReference>
<dbReference type="InterPro" id="IPR003280">
    <property type="entry name" value="2pore_dom_K_chnl"/>
</dbReference>
<dbReference type="InterPro" id="IPR013099">
    <property type="entry name" value="K_chnl_dom"/>
</dbReference>
<evidence type="ECO:0000256" key="13">
    <source>
        <dbReference type="SAM" id="Phobius"/>
    </source>
</evidence>
<evidence type="ECO:0000256" key="1">
    <source>
        <dbReference type="ARBA" id="ARBA00004141"/>
    </source>
</evidence>
<organism evidence="15 16">
    <name type="scientific">Actinia tenebrosa</name>
    <name type="common">Australian red waratah sea anemone</name>
    <dbReference type="NCBI Taxonomy" id="6105"/>
    <lineage>
        <taxon>Eukaryota</taxon>
        <taxon>Metazoa</taxon>
        <taxon>Cnidaria</taxon>
        <taxon>Anthozoa</taxon>
        <taxon>Hexacorallia</taxon>
        <taxon>Actiniaria</taxon>
        <taxon>Actiniidae</taxon>
        <taxon>Actinia</taxon>
    </lineage>
</organism>
<dbReference type="GO" id="GO:0022841">
    <property type="term" value="F:potassium ion leak channel activity"/>
    <property type="evidence" value="ECO:0007669"/>
    <property type="project" value="TreeGrafter"/>
</dbReference>
<dbReference type="GO" id="GO:0030322">
    <property type="term" value="P:stabilization of membrane potential"/>
    <property type="evidence" value="ECO:0007669"/>
    <property type="project" value="TreeGrafter"/>
</dbReference>
<evidence type="ECO:0000313" key="15">
    <source>
        <dbReference type="Proteomes" id="UP000515163"/>
    </source>
</evidence>
<comment type="similarity">
    <text evidence="2 12">Belongs to the two pore domain potassium channel (TC 1.A.1.8) family.</text>
</comment>